<keyword evidence="3" id="KW-1185">Reference proteome</keyword>
<dbReference type="OrthoDB" id="1134798at2"/>
<reference evidence="2 3" key="1">
    <citation type="journal article" date="2011" name="J. Bacteriol.">
        <title>Genome sequence of the algicidal bacterium Kordia algicida OT-1.</title>
        <authorList>
            <person name="Lee H.S."/>
            <person name="Kang S.G."/>
            <person name="Kwon K.K."/>
            <person name="Lee J.H."/>
            <person name="Kim S.J."/>
        </authorList>
    </citation>
    <scope>NUCLEOTIDE SEQUENCE [LARGE SCALE GENOMIC DNA]</scope>
    <source>
        <strain evidence="2 3">OT-1</strain>
    </source>
</reference>
<keyword evidence="1" id="KW-1133">Transmembrane helix</keyword>
<comment type="caution">
    <text evidence="2">The sequence shown here is derived from an EMBL/GenBank/DDBJ whole genome shotgun (WGS) entry which is preliminary data.</text>
</comment>
<sequence length="61" mass="7154">MKNAVYLFGFLAFFTLSTGIMFEFFHWPFAAILMLIGFVLLNFGFLPTLFYKLYKTQKIPS</sequence>
<feature type="transmembrane region" description="Helical" evidence="1">
    <location>
        <begin position="29"/>
        <end position="51"/>
    </location>
</feature>
<dbReference type="RefSeq" id="WP_007093143.1">
    <property type="nucleotide sequence ID" value="NZ_CP142125.1"/>
</dbReference>
<dbReference type="STRING" id="391587.KAOT1_02852"/>
<proteinExistence type="predicted"/>
<dbReference type="eggNOG" id="ENOG502ZRQK">
    <property type="taxonomic scope" value="Bacteria"/>
</dbReference>
<evidence type="ECO:0000256" key="1">
    <source>
        <dbReference type="SAM" id="Phobius"/>
    </source>
</evidence>
<dbReference type="EMBL" id="ABIB01000004">
    <property type="protein sequence ID" value="EDP96313.1"/>
    <property type="molecule type" value="Genomic_DNA"/>
</dbReference>
<accession>A9DUN6</accession>
<keyword evidence="1" id="KW-0472">Membrane</keyword>
<dbReference type="Proteomes" id="UP000002945">
    <property type="component" value="Unassembled WGS sequence"/>
</dbReference>
<gene>
    <name evidence="2" type="ORF">KAOT1_02852</name>
</gene>
<evidence type="ECO:0000313" key="2">
    <source>
        <dbReference type="EMBL" id="EDP96313.1"/>
    </source>
</evidence>
<dbReference type="HOGENOM" id="CLU_2916581_0_0_10"/>
<evidence type="ECO:0000313" key="3">
    <source>
        <dbReference type="Proteomes" id="UP000002945"/>
    </source>
</evidence>
<keyword evidence="1" id="KW-0812">Transmembrane</keyword>
<organism evidence="2 3">
    <name type="scientific">Kordia algicida OT-1</name>
    <dbReference type="NCBI Taxonomy" id="391587"/>
    <lineage>
        <taxon>Bacteria</taxon>
        <taxon>Pseudomonadati</taxon>
        <taxon>Bacteroidota</taxon>
        <taxon>Flavobacteriia</taxon>
        <taxon>Flavobacteriales</taxon>
        <taxon>Flavobacteriaceae</taxon>
        <taxon>Kordia</taxon>
    </lineage>
</organism>
<protein>
    <submittedName>
        <fullName evidence="2">Uncharacterized protein</fullName>
    </submittedName>
</protein>
<dbReference type="AlphaFoldDB" id="A9DUN6"/>
<name>A9DUN6_9FLAO</name>